<dbReference type="Gene3D" id="3.60.20.40">
    <property type="match status" value="1"/>
</dbReference>
<reference evidence="1" key="1">
    <citation type="submission" date="2018-05" db="EMBL/GenBank/DDBJ databases">
        <authorList>
            <person name="Lanie J.A."/>
            <person name="Ng W.-L."/>
            <person name="Kazmierczak K.M."/>
            <person name="Andrzejewski T.M."/>
            <person name="Davidsen T.M."/>
            <person name="Wayne K.J."/>
            <person name="Tettelin H."/>
            <person name="Glass J.I."/>
            <person name="Rusch D."/>
            <person name="Podicherti R."/>
            <person name="Tsui H.-C.T."/>
            <person name="Winkler M.E."/>
        </authorList>
    </citation>
    <scope>NUCLEOTIDE SEQUENCE</scope>
</reference>
<protein>
    <recommendedName>
        <fullName evidence="2">Gamma-glutamyltransferase</fullName>
    </recommendedName>
</protein>
<dbReference type="InterPro" id="IPR043137">
    <property type="entry name" value="GGT_ssub_C"/>
</dbReference>
<dbReference type="AlphaFoldDB" id="A0A381NJC1"/>
<dbReference type="InterPro" id="IPR029055">
    <property type="entry name" value="Ntn_hydrolases_N"/>
</dbReference>
<accession>A0A381NJC1</accession>
<gene>
    <name evidence="1" type="ORF">METZ01_LOCUS7504</name>
</gene>
<dbReference type="Pfam" id="PF01019">
    <property type="entry name" value="G_glu_transpept"/>
    <property type="match status" value="1"/>
</dbReference>
<evidence type="ECO:0000313" key="1">
    <source>
        <dbReference type="EMBL" id="SUZ54650.1"/>
    </source>
</evidence>
<sequence>MFNWSLPYVSRRAPVFARNAVATSQPLATQAGIDMLRRGGNAIDAAIATAITLTVVEPAMNGIGSDAFAIVWDGHGLSGINGSGKSPAAWTPDRFKGPNMPTQGWDSITVPGAVSTWTALSKKFGDLPFEDLFEPAIRYARDGFQVGPKTAPVWSWSVESFAHFNSFQEHFTSQGRSPNTGEVFKRPDLVETLTDIARTDGESLYRGRLAGAIVGQSQQEGGVMTLDDLANHSVLWTDPISQPYRNVVLHEIPPNGQGLAAQIALSILEHLDVQSTEPGSVDWIHYQVEAMKIAIRAAFDHFADPAAMVIPPSELLEPGSIARAANAISANATSQFPPVALPVSEDTVYLTTADADGRMVSMIQSNYRGFGSGIVIEGTGISMQNRGSGFVLTPGHPNIVAGGKRPFHTIIPGFVTRADGNPAMAFGVMGGHMQHQGHVQMVTRIFDHRENPQAASDAPRWHVSPDYRLALETGTPPGTVKALQERGHEARLVEDEGLFGGAQLICCLEDGYCAASDHRKEGTAAGF</sequence>
<proteinExistence type="predicted"/>
<dbReference type="InterPro" id="IPR052896">
    <property type="entry name" value="GGT-like_enzyme"/>
</dbReference>
<dbReference type="Gene3D" id="1.10.246.130">
    <property type="match status" value="1"/>
</dbReference>
<name>A0A381NJC1_9ZZZZ</name>
<evidence type="ECO:0008006" key="2">
    <source>
        <dbReference type="Google" id="ProtNLM"/>
    </source>
</evidence>
<dbReference type="EMBL" id="UINC01000399">
    <property type="protein sequence ID" value="SUZ54650.1"/>
    <property type="molecule type" value="Genomic_DNA"/>
</dbReference>
<dbReference type="PRINTS" id="PR01210">
    <property type="entry name" value="GGTRANSPTASE"/>
</dbReference>
<organism evidence="1">
    <name type="scientific">marine metagenome</name>
    <dbReference type="NCBI Taxonomy" id="408172"/>
    <lineage>
        <taxon>unclassified sequences</taxon>
        <taxon>metagenomes</taxon>
        <taxon>ecological metagenomes</taxon>
    </lineage>
</organism>
<dbReference type="PANTHER" id="PTHR43881:SF1">
    <property type="entry name" value="GAMMA-GLUTAMYLTRANSPEPTIDASE (AFU_ORTHOLOGUE AFUA_4G13580)"/>
    <property type="match status" value="1"/>
</dbReference>
<dbReference type="InterPro" id="IPR043138">
    <property type="entry name" value="GGT_lsub"/>
</dbReference>
<dbReference type="SUPFAM" id="SSF56235">
    <property type="entry name" value="N-terminal nucleophile aminohydrolases (Ntn hydrolases)"/>
    <property type="match status" value="1"/>
</dbReference>
<dbReference type="PANTHER" id="PTHR43881">
    <property type="entry name" value="GAMMA-GLUTAMYLTRANSPEPTIDASE (AFU_ORTHOLOGUE AFUA_4G13580)"/>
    <property type="match status" value="1"/>
</dbReference>